<dbReference type="InterPro" id="IPR021720">
    <property type="entry name" value="Malectin_dom"/>
</dbReference>
<evidence type="ECO:0000256" key="2">
    <source>
        <dbReference type="ARBA" id="ARBA00022801"/>
    </source>
</evidence>
<dbReference type="InterPro" id="IPR006104">
    <property type="entry name" value="Glyco_hydro_2_N"/>
</dbReference>
<feature type="domain" description="Malectin" evidence="7">
    <location>
        <begin position="735"/>
        <end position="900"/>
    </location>
</feature>
<evidence type="ECO:0000256" key="3">
    <source>
        <dbReference type="ARBA" id="ARBA00023295"/>
    </source>
</evidence>
<dbReference type="InterPro" id="IPR006103">
    <property type="entry name" value="Glyco_hydro_2_cat"/>
</dbReference>
<dbReference type="PANTHER" id="PTHR42732">
    <property type="entry name" value="BETA-GALACTOSIDASE"/>
    <property type="match status" value="1"/>
</dbReference>
<accession>A0ABY1J4W1</accession>
<keyword evidence="10" id="KW-1185">Reference proteome</keyword>
<dbReference type="PANTHER" id="PTHR42732:SF1">
    <property type="entry name" value="BETA-MANNOSIDASE"/>
    <property type="match status" value="1"/>
</dbReference>
<dbReference type="Pfam" id="PF00703">
    <property type="entry name" value="Glyco_hydro_2"/>
    <property type="match status" value="1"/>
</dbReference>
<comment type="similarity">
    <text evidence="1">Belongs to the glycosyl hydrolase 2 family.</text>
</comment>
<dbReference type="SUPFAM" id="SSF49303">
    <property type="entry name" value="beta-Galactosidase/glucuronidase domain"/>
    <property type="match status" value="1"/>
</dbReference>
<dbReference type="InterPro" id="IPR032311">
    <property type="entry name" value="DUF4982"/>
</dbReference>
<dbReference type="InterPro" id="IPR017853">
    <property type="entry name" value="GH"/>
</dbReference>
<feature type="domain" description="Glycoside hydrolase family 2 catalytic" evidence="5">
    <location>
        <begin position="333"/>
        <end position="468"/>
    </location>
</feature>
<gene>
    <name evidence="9" type="ORF">SAMN05444387_2864</name>
</gene>
<feature type="domain" description="Glycosyl hydrolases family 2 sugar binding" evidence="6">
    <location>
        <begin position="42"/>
        <end position="166"/>
    </location>
</feature>
<reference evidence="9 10" key="1">
    <citation type="submission" date="2016-11" db="EMBL/GenBank/DDBJ databases">
        <authorList>
            <person name="Varghese N."/>
            <person name="Submissions S."/>
        </authorList>
    </citation>
    <scope>NUCLEOTIDE SEQUENCE [LARGE SCALE GENOMIC DNA]</scope>
    <source>
        <strain evidence="9 10">DSM 6368</strain>
    </source>
</reference>
<feature type="domain" description="Glycoside hydrolase family 2 immunoglobulin-like beta-sandwich" evidence="4">
    <location>
        <begin position="221"/>
        <end position="322"/>
    </location>
</feature>
<dbReference type="Gene3D" id="2.60.40.10">
    <property type="entry name" value="Immunoglobulins"/>
    <property type="match status" value="2"/>
</dbReference>
<dbReference type="SUPFAM" id="SSF49785">
    <property type="entry name" value="Galactose-binding domain-like"/>
    <property type="match status" value="1"/>
</dbReference>
<feature type="domain" description="DUF4982" evidence="8">
    <location>
        <begin position="644"/>
        <end position="700"/>
    </location>
</feature>
<evidence type="ECO:0000313" key="10">
    <source>
        <dbReference type="Proteomes" id="UP000184216"/>
    </source>
</evidence>
<dbReference type="InterPro" id="IPR008979">
    <property type="entry name" value="Galactose-bd-like_sf"/>
</dbReference>
<evidence type="ECO:0000259" key="6">
    <source>
        <dbReference type="Pfam" id="PF02837"/>
    </source>
</evidence>
<keyword evidence="2" id="KW-0378">Hydrolase</keyword>
<evidence type="ECO:0000259" key="5">
    <source>
        <dbReference type="Pfam" id="PF02836"/>
    </source>
</evidence>
<dbReference type="InterPro" id="IPR006102">
    <property type="entry name" value="Ig-like_GH2"/>
</dbReference>
<organism evidence="9 10">
    <name type="scientific">Flavobacterium pectinovorum</name>
    <dbReference type="NCBI Taxonomy" id="29533"/>
    <lineage>
        <taxon>Bacteria</taxon>
        <taxon>Pseudomonadati</taxon>
        <taxon>Bacteroidota</taxon>
        <taxon>Flavobacteriia</taxon>
        <taxon>Flavobacteriales</taxon>
        <taxon>Flavobacteriaceae</taxon>
        <taxon>Flavobacterium</taxon>
    </lineage>
</organism>
<sequence>METSQDQKSMKKTFFFIYFFLVFCSLQSQVKHASAELRREISLNSSWETIILNNPVQQDESFVNNPKIDSQWQNVNVPHNWDQYYGYRRMKHGNLHGSAWYHKTFKADKKDKGKRLFLYFEGVGSYATVWVNGKKVGSHKGGRTTFTIDITNAVSFDGENKIMVKADHPSFIADLPWVCGGCSGEWGFSEGSQPLGIFRPVSLIVTDEVRIEPFGVHIWNDKSISKEKAILHTTTEIKNYGKSNRDLTIENILFDAAGKQVAISKSDVKTISGETKEITHTLPEIINPKLWSPSSPYLYELVTSIFENGKKIDELRTPYGIRWVSWPISRDGKDNRFYINDEPLFVNGICEYEHMIGNSHSFSNEQIHARIEQIKAAGFNAFREAHQPHNLLYQKELDENGILFWSQFSAHIWYDTPEFKENFKTLLREWIKERRNSPSVVMWGLQNESTIPKEFAEECTKIIREMDPLSASQRIVTTCNGGEGTDWNVVQNWSGTYGGDPLKYHLEMTTQLLNGEYGAWRTADLHTEGEFDQKGILSENRFSQLMEIKVREAESVKDKIAGQFNWLFASHENPGRSQNGEGFRDIDKVGPINYKGLFTVWGEPLDAYYMYRANYVSNKTNPMVYIVSHSWPSRWDSAGVKNGIDIYSNCDEVELFNDANKLSLGKLKNPGIGQHFQFNNVNIQYNVLYAVGYVNGKAVAKDYVVLNTLPKAPNLNALYTDQADITKSKKGYNYIYRVNCGGSEFTDSSGNTWFTDTHKNGQYTWGSLSWTDKFEKLPDFYASQRTTFDPISGTKDPELFQSFRYGVDKLSYEFPVADGEYLVELYFTEPWYGTGGGLNCKGWRLFDVAINENVVLKDFDIWAEAGHDKALKKTFLVKSKNGKISINFPNVKSGQAIISAIAIGTKKRFEKPADTSPKNIQNLVLSSYDKTINRVASWLGINSKQYSDSDVVFTQLPSEVFGADYLQFSSKSKVSGSFIAKEDSDVYFLIDNKIKTQFAWLSDYKKSEEIAKNSSNIEFAVYAKKVKKGEKITFDNSETLSTFIVVPIYDMGEKDDSRQTLVLEAENAKTTGTDIVKGNFKKADYIEFTKKTSNSIEFEVKPGVAGIYLMRFKFMNRNETPLKVHFKMEDAYGIMMRNDTIEFFPSPEKWKVLNTTSGGYINAGTYKITLEGDDLKGLMLDSFEFQ</sequence>
<dbReference type="InterPro" id="IPR006101">
    <property type="entry name" value="Glyco_hydro_2"/>
</dbReference>
<evidence type="ECO:0000259" key="8">
    <source>
        <dbReference type="Pfam" id="PF16355"/>
    </source>
</evidence>
<dbReference type="Gene3D" id="3.20.20.80">
    <property type="entry name" value="Glycosidases"/>
    <property type="match status" value="1"/>
</dbReference>
<dbReference type="Gene3D" id="2.60.120.260">
    <property type="entry name" value="Galactose-binding domain-like"/>
    <property type="match status" value="2"/>
</dbReference>
<evidence type="ECO:0008006" key="11">
    <source>
        <dbReference type="Google" id="ProtNLM"/>
    </source>
</evidence>
<evidence type="ECO:0000256" key="1">
    <source>
        <dbReference type="ARBA" id="ARBA00007401"/>
    </source>
</evidence>
<dbReference type="Proteomes" id="UP000184216">
    <property type="component" value="Unassembled WGS sequence"/>
</dbReference>
<dbReference type="Pfam" id="PF11721">
    <property type="entry name" value="Malectin"/>
    <property type="match status" value="1"/>
</dbReference>
<evidence type="ECO:0000259" key="4">
    <source>
        <dbReference type="Pfam" id="PF00703"/>
    </source>
</evidence>
<dbReference type="InterPro" id="IPR036156">
    <property type="entry name" value="Beta-gal/glucu_dom_sf"/>
</dbReference>
<protein>
    <recommendedName>
        <fullName evidence="11">DUF4982 domain-containing protein</fullName>
    </recommendedName>
</protein>
<dbReference type="InterPro" id="IPR013783">
    <property type="entry name" value="Ig-like_fold"/>
</dbReference>
<dbReference type="Pfam" id="PF02837">
    <property type="entry name" value="Glyco_hydro_2_N"/>
    <property type="match status" value="1"/>
</dbReference>
<comment type="caution">
    <text evidence="9">The sequence shown here is derived from an EMBL/GenBank/DDBJ whole genome shotgun (WGS) entry which is preliminary data.</text>
</comment>
<dbReference type="Pfam" id="PF16355">
    <property type="entry name" value="DUF4982"/>
    <property type="match status" value="1"/>
</dbReference>
<evidence type="ECO:0000259" key="7">
    <source>
        <dbReference type="Pfam" id="PF11721"/>
    </source>
</evidence>
<dbReference type="Gene3D" id="2.60.120.430">
    <property type="entry name" value="Galactose-binding lectin"/>
    <property type="match status" value="1"/>
</dbReference>
<proteinExistence type="inferred from homology"/>
<dbReference type="Pfam" id="PF02836">
    <property type="entry name" value="Glyco_hydro_2_C"/>
    <property type="match status" value="1"/>
</dbReference>
<name>A0ABY1J4W1_9FLAO</name>
<dbReference type="PRINTS" id="PR00132">
    <property type="entry name" value="GLHYDRLASE2"/>
</dbReference>
<dbReference type="EMBL" id="FRBX01000004">
    <property type="protein sequence ID" value="SHM66827.1"/>
    <property type="molecule type" value="Genomic_DNA"/>
</dbReference>
<keyword evidence="3" id="KW-0326">Glycosidase</keyword>
<evidence type="ECO:0000313" key="9">
    <source>
        <dbReference type="EMBL" id="SHM66827.1"/>
    </source>
</evidence>
<dbReference type="InterPro" id="IPR051913">
    <property type="entry name" value="GH2_Domain-Containing"/>
</dbReference>
<dbReference type="SUPFAM" id="SSF51445">
    <property type="entry name" value="(Trans)glycosidases"/>
    <property type="match status" value="1"/>
</dbReference>